<proteinExistence type="predicted"/>
<evidence type="ECO:0000313" key="2">
    <source>
        <dbReference type="Proteomes" id="UP001234297"/>
    </source>
</evidence>
<dbReference type="Proteomes" id="UP001234297">
    <property type="component" value="Chromosome 7"/>
</dbReference>
<evidence type="ECO:0000313" key="1">
    <source>
        <dbReference type="EMBL" id="KAJ8631722.1"/>
    </source>
</evidence>
<sequence>MSRLLQLHSTKERMDENHTAYRQIFVVGLHGHLMRDVGAGAVSSHHQGTAVVDGDDEDVDFCSEGVKVRVVGGEAGALEAEVAAMEVDKHGEFLGWGKWFGEVYDEQVYDATNNYMMQCLDL</sequence>
<name>A0ACC2LDZ1_PERAE</name>
<dbReference type="EMBL" id="CM056815">
    <property type="protein sequence ID" value="KAJ8631722.1"/>
    <property type="molecule type" value="Genomic_DNA"/>
</dbReference>
<reference evidence="1 2" key="1">
    <citation type="journal article" date="2022" name="Hortic Res">
        <title>A haplotype resolved chromosomal level avocado genome allows analysis of novel avocado genes.</title>
        <authorList>
            <person name="Nath O."/>
            <person name="Fletcher S.J."/>
            <person name="Hayward A."/>
            <person name="Shaw L.M."/>
            <person name="Masouleh A.K."/>
            <person name="Furtado A."/>
            <person name="Henry R.J."/>
            <person name="Mitter N."/>
        </authorList>
    </citation>
    <scope>NUCLEOTIDE SEQUENCE [LARGE SCALE GENOMIC DNA]</scope>
    <source>
        <strain evidence="2">cv. Hass</strain>
    </source>
</reference>
<accession>A0ACC2LDZ1</accession>
<gene>
    <name evidence="1" type="ORF">MRB53_025045</name>
</gene>
<protein>
    <submittedName>
        <fullName evidence="1">Uncharacterized protein</fullName>
    </submittedName>
</protein>
<comment type="caution">
    <text evidence="1">The sequence shown here is derived from an EMBL/GenBank/DDBJ whole genome shotgun (WGS) entry which is preliminary data.</text>
</comment>
<keyword evidence="2" id="KW-1185">Reference proteome</keyword>
<organism evidence="1 2">
    <name type="scientific">Persea americana</name>
    <name type="common">Avocado</name>
    <dbReference type="NCBI Taxonomy" id="3435"/>
    <lineage>
        <taxon>Eukaryota</taxon>
        <taxon>Viridiplantae</taxon>
        <taxon>Streptophyta</taxon>
        <taxon>Embryophyta</taxon>
        <taxon>Tracheophyta</taxon>
        <taxon>Spermatophyta</taxon>
        <taxon>Magnoliopsida</taxon>
        <taxon>Magnoliidae</taxon>
        <taxon>Laurales</taxon>
        <taxon>Lauraceae</taxon>
        <taxon>Persea</taxon>
    </lineage>
</organism>